<evidence type="ECO:0000313" key="2">
    <source>
        <dbReference type="EMBL" id="GMH08592.1"/>
    </source>
</evidence>
<name>A0AAD3XL23_NEPGR</name>
<accession>A0AAD3XL23</accession>
<gene>
    <name evidence="2" type="ORF">Nepgr_010432</name>
</gene>
<sequence>MACPLGGPPDPSPVGAPPVLPPSSLPTSKTLAPFPPLSPPSTQTVDSLAPATEAIMPSQLGPADGPAPVLVDQNLLAPLDVCGPPDVPIPWQQLDPVDAGSTLPVNLEILPPLLHSVDALASPDSDNHLHPFDIDEFELTPSSIKRISKKYSLNTSLGEVNAAVYRADLFWLAVGAGAVHVGGCV</sequence>
<protein>
    <submittedName>
        <fullName evidence="2">Uncharacterized protein</fullName>
    </submittedName>
</protein>
<feature type="region of interest" description="Disordered" evidence="1">
    <location>
        <begin position="1"/>
        <end position="46"/>
    </location>
</feature>
<dbReference type="Proteomes" id="UP001279734">
    <property type="component" value="Unassembled WGS sequence"/>
</dbReference>
<comment type="caution">
    <text evidence="2">The sequence shown here is derived from an EMBL/GenBank/DDBJ whole genome shotgun (WGS) entry which is preliminary data.</text>
</comment>
<organism evidence="2 3">
    <name type="scientific">Nepenthes gracilis</name>
    <name type="common">Slender pitcher plant</name>
    <dbReference type="NCBI Taxonomy" id="150966"/>
    <lineage>
        <taxon>Eukaryota</taxon>
        <taxon>Viridiplantae</taxon>
        <taxon>Streptophyta</taxon>
        <taxon>Embryophyta</taxon>
        <taxon>Tracheophyta</taxon>
        <taxon>Spermatophyta</taxon>
        <taxon>Magnoliopsida</taxon>
        <taxon>eudicotyledons</taxon>
        <taxon>Gunneridae</taxon>
        <taxon>Pentapetalae</taxon>
        <taxon>Caryophyllales</taxon>
        <taxon>Nepenthaceae</taxon>
        <taxon>Nepenthes</taxon>
    </lineage>
</organism>
<evidence type="ECO:0000256" key="1">
    <source>
        <dbReference type="SAM" id="MobiDB-lite"/>
    </source>
</evidence>
<feature type="compositionally biased region" description="Pro residues" evidence="1">
    <location>
        <begin position="1"/>
        <end position="24"/>
    </location>
</feature>
<reference evidence="2" key="1">
    <citation type="submission" date="2023-05" db="EMBL/GenBank/DDBJ databases">
        <title>Nepenthes gracilis genome sequencing.</title>
        <authorList>
            <person name="Fukushima K."/>
        </authorList>
    </citation>
    <scope>NUCLEOTIDE SEQUENCE</scope>
    <source>
        <strain evidence="2">SING2019-196</strain>
    </source>
</reference>
<dbReference type="EMBL" id="BSYO01000008">
    <property type="protein sequence ID" value="GMH08592.1"/>
    <property type="molecule type" value="Genomic_DNA"/>
</dbReference>
<evidence type="ECO:0000313" key="3">
    <source>
        <dbReference type="Proteomes" id="UP001279734"/>
    </source>
</evidence>
<keyword evidence="3" id="KW-1185">Reference proteome</keyword>
<proteinExistence type="predicted"/>
<dbReference type="AlphaFoldDB" id="A0AAD3XL23"/>